<dbReference type="Proteomes" id="UP001183420">
    <property type="component" value="Unassembled WGS sequence"/>
</dbReference>
<keyword evidence="3" id="KW-1185">Reference proteome</keyword>
<gene>
    <name evidence="2" type="ORF">RNC47_13630</name>
</gene>
<dbReference type="EMBL" id="JAVREM010000013">
    <property type="protein sequence ID" value="MDT0319379.1"/>
    <property type="molecule type" value="Genomic_DNA"/>
</dbReference>
<comment type="caution">
    <text evidence="2">The sequence shown here is derived from an EMBL/GenBank/DDBJ whole genome shotgun (WGS) entry which is preliminary data.</text>
</comment>
<dbReference type="RefSeq" id="WP_311598642.1">
    <property type="nucleotide sequence ID" value="NZ_JAVREM010000013.1"/>
</dbReference>
<proteinExistence type="predicted"/>
<reference evidence="3" key="1">
    <citation type="submission" date="2023-07" db="EMBL/GenBank/DDBJ databases">
        <title>30 novel species of actinomycetes from the DSMZ collection.</title>
        <authorList>
            <person name="Nouioui I."/>
        </authorList>
    </citation>
    <scope>NUCLEOTIDE SEQUENCE [LARGE SCALE GENOMIC DNA]</scope>
    <source>
        <strain evidence="3">DSM 44918</strain>
    </source>
</reference>
<accession>A0ABU2LP69</accession>
<organism evidence="2 3">
    <name type="scientific">Streptomyces millisiae</name>
    <dbReference type="NCBI Taxonomy" id="3075542"/>
    <lineage>
        <taxon>Bacteria</taxon>
        <taxon>Bacillati</taxon>
        <taxon>Actinomycetota</taxon>
        <taxon>Actinomycetes</taxon>
        <taxon>Kitasatosporales</taxon>
        <taxon>Streptomycetaceae</taxon>
        <taxon>Streptomyces</taxon>
    </lineage>
</organism>
<evidence type="ECO:0000256" key="1">
    <source>
        <dbReference type="SAM" id="MobiDB-lite"/>
    </source>
</evidence>
<evidence type="ECO:0000313" key="2">
    <source>
        <dbReference type="EMBL" id="MDT0319379.1"/>
    </source>
</evidence>
<sequence length="100" mass="11440">MEPVKSDLYLLCGELRRELDRHGVRLPALMPLAELDIDPPEWSAQLIWLGTCRVPTARRLLATLRTARPPEPRPDLHTLVREANARSEQNRARKSGLDPR</sequence>
<evidence type="ECO:0000313" key="3">
    <source>
        <dbReference type="Proteomes" id="UP001183420"/>
    </source>
</evidence>
<protein>
    <submittedName>
        <fullName evidence="2">Uncharacterized protein</fullName>
    </submittedName>
</protein>
<feature type="region of interest" description="Disordered" evidence="1">
    <location>
        <begin position="68"/>
        <end position="100"/>
    </location>
</feature>
<name>A0ABU2LP69_9ACTN</name>